<protein>
    <submittedName>
        <fullName evidence="1">Uncharacterized protein</fullName>
    </submittedName>
</protein>
<comment type="caution">
    <text evidence="1">The sequence shown here is derived from an EMBL/GenBank/DDBJ whole genome shotgun (WGS) entry which is preliminary data.</text>
</comment>
<accession>A0ACB8YV26</accession>
<name>A0ACB8YV26_CICIN</name>
<evidence type="ECO:0000313" key="2">
    <source>
        <dbReference type="Proteomes" id="UP001055811"/>
    </source>
</evidence>
<reference evidence="1 2" key="2">
    <citation type="journal article" date="2022" name="Mol. Ecol. Resour.">
        <title>The genomes of chicory, endive, great burdock and yacon provide insights into Asteraceae paleo-polyploidization history and plant inulin production.</title>
        <authorList>
            <person name="Fan W."/>
            <person name="Wang S."/>
            <person name="Wang H."/>
            <person name="Wang A."/>
            <person name="Jiang F."/>
            <person name="Liu H."/>
            <person name="Zhao H."/>
            <person name="Xu D."/>
            <person name="Zhang Y."/>
        </authorList>
    </citation>
    <scope>NUCLEOTIDE SEQUENCE [LARGE SCALE GENOMIC DNA]</scope>
    <source>
        <strain evidence="2">cv. Punajuju</strain>
        <tissue evidence="1">Leaves</tissue>
    </source>
</reference>
<sequence length="90" mass="10586">MHLRANCSSPKSFKLPHNLRHRQTLINTDNFLLQSPLQSFVSSSHSQKLTTFTEKWQEPSKLLASQPEEKLRESSWPLKLHENQHRLPEE</sequence>
<gene>
    <name evidence="1" type="ORF">L2E82_47186</name>
</gene>
<dbReference type="Proteomes" id="UP001055811">
    <property type="component" value="Linkage Group LG09"/>
</dbReference>
<organism evidence="1 2">
    <name type="scientific">Cichorium intybus</name>
    <name type="common">Chicory</name>
    <dbReference type="NCBI Taxonomy" id="13427"/>
    <lineage>
        <taxon>Eukaryota</taxon>
        <taxon>Viridiplantae</taxon>
        <taxon>Streptophyta</taxon>
        <taxon>Embryophyta</taxon>
        <taxon>Tracheophyta</taxon>
        <taxon>Spermatophyta</taxon>
        <taxon>Magnoliopsida</taxon>
        <taxon>eudicotyledons</taxon>
        <taxon>Gunneridae</taxon>
        <taxon>Pentapetalae</taxon>
        <taxon>asterids</taxon>
        <taxon>campanulids</taxon>
        <taxon>Asterales</taxon>
        <taxon>Asteraceae</taxon>
        <taxon>Cichorioideae</taxon>
        <taxon>Cichorieae</taxon>
        <taxon>Cichoriinae</taxon>
        <taxon>Cichorium</taxon>
    </lineage>
</organism>
<proteinExistence type="predicted"/>
<reference evidence="2" key="1">
    <citation type="journal article" date="2022" name="Mol. Ecol. Resour.">
        <title>The genomes of chicory, endive, great burdock and yacon provide insights into Asteraceae palaeo-polyploidization history and plant inulin production.</title>
        <authorList>
            <person name="Fan W."/>
            <person name="Wang S."/>
            <person name="Wang H."/>
            <person name="Wang A."/>
            <person name="Jiang F."/>
            <person name="Liu H."/>
            <person name="Zhao H."/>
            <person name="Xu D."/>
            <person name="Zhang Y."/>
        </authorList>
    </citation>
    <scope>NUCLEOTIDE SEQUENCE [LARGE SCALE GENOMIC DNA]</scope>
    <source>
        <strain evidence="2">cv. Punajuju</strain>
    </source>
</reference>
<evidence type="ECO:0000313" key="1">
    <source>
        <dbReference type="EMBL" id="KAI3689233.1"/>
    </source>
</evidence>
<keyword evidence="2" id="KW-1185">Reference proteome</keyword>
<dbReference type="EMBL" id="CM042017">
    <property type="protein sequence ID" value="KAI3689233.1"/>
    <property type="molecule type" value="Genomic_DNA"/>
</dbReference>